<evidence type="ECO:0000313" key="3">
    <source>
        <dbReference type="Proteomes" id="UP001311799"/>
    </source>
</evidence>
<name>A0AAV9XVZ5_9CRYT</name>
<comment type="caution">
    <text evidence="2">The sequence shown here is derived from an EMBL/GenBank/DDBJ whole genome shotgun (WGS) entry which is preliminary data.</text>
</comment>
<dbReference type="EMBL" id="JAWDEY010000031">
    <property type="protein sequence ID" value="KAK6588673.1"/>
    <property type="molecule type" value="Genomic_DNA"/>
</dbReference>
<feature type="compositionally biased region" description="Low complexity" evidence="1">
    <location>
        <begin position="474"/>
        <end position="496"/>
    </location>
</feature>
<feature type="region of interest" description="Disordered" evidence="1">
    <location>
        <begin position="782"/>
        <end position="826"/>
    </location>
</feature>
<accession>A0AAV9XVZ5</accession>
<sequence>MELLANNKNNEEKEKVLKNYPDLRCSVYLAYPEFDEYAEEESDVQLIFCIRELYDYVYNKKEYLELSKKLNLRNDMKIISNDIKLEKNINNEVDISKCSEHIKSEIKIANRSENNEYNSEIGNCVQEFLDFVSNISSIISVCLETKLDRNQPASVYNKQIKRLREQERNIERIRYYAIDNEVLLNLVEKVSNSIQYKLYCLVKICNDNSICINDDKIIDNEFQLTPLRIKYPYLTGTYIQVGEKDINGNVKGEDLLLDTNRSWYKDHLETREYKNSERCKYLNNTNGNEITNKMINEIELNARNKLKANKNKTKLRIKEESDIYNSYYLNNRNQNICDKEFENDYALLYNKYDKNSNANCEVTMDKLVGGATRIINKKMGKNIMEMKVDGWGLIKHNLDKKHIEDINKSVKNDIYDSLDNIEEKKDIVVIDRRKNKKIGTSNKILSFSKNNSNSGKLKNSKNGCSNVNNDKPDSTYNSESSSYSTCSDDYTDNSNSKSVRKIKSIFEKSSPTKRVLVYNSEINNNDGFLISDNKKKVNTNYRKNKDSYSRSNKKVSSIVGSPSHVHSQNMNGITTGTSTRQQLSNYKETMYSTSSWLPLSRNTGFNLEYLNSNVKANEKQSGSEYNPAAEYARFSDAVGKAIHPIVADESYRNNGKNILNPKKLFNAKFGTLTVDNFKEIQEKLRLKTEGWTIHGSGLQDPRADLFWDPAVMTAASTASLFYTNMQSSNSPLLINTLIPSNSQITRRMSSNQEFMLDSPSISSSHSTFSEELEINNQNCRTDFQNDEESEYYKEKSRDKSVRATNGSNYTQNPISSMRNLSKRRNK</sequence>
<feature type="compositionally biased region" description="Basic and acidic residues" evidence="1">
    <location>
        <begin position="790"/>
        <end position="801"/>
    </location>
</feature>
<protein>
    <submittedName>
        <fullName evidence="2">Uncharacterized protein</fullName>
    </submittedName>
</protein>
<organism evidence="2 3">
    <name type="scientific">Cryptosporidium xiaoi</name>
    <dbReference type="NCBI Taxonomy" id="659607"/>
    <lineage>
        <taxon>Eukaryota</taxon>
        <taxon>Sar</taxon>
        <taxon>Alveolata</taxon>
        <taxon>Apicomplexa</taxon>
        <taxon>Conoidasida</taxon>
        <taxon>Coccidia</taxon>
        <taxon>Eucoccidiorida</taxon>
        <taxon>Eimeriorina</taxon>
        <taxon>Cryptosporidiidae</taxon>
        <taxon>Cryptosporidium</taxon>
    </lineage>
</organism>
<feature type="compositionally biased region" description="Polar residues" evidence="1">
    <location>
        <begin position="554"/>
        <end position="577"/>
    </location>
</feature>
<keyword evidence="3" id="KW-1185">Reference proteome</keyword>
<evidence type="ECO:0000313" key="2">
    <source>
        <dbReference type="EMBL" id="KAK6588673.1"/>
    </source>
</evidence>
<dbReference type="Proteomes" id="UP001311799">
    <property type="component" value="Unassembled WGS sequence"/>
</dbReference>
<evidence type="ECO:0000256" key="1">
    <source>
        <dbReference type="SAM" id="MobiDB-lite"/>
    </source>
</evidence>
<proteinExistence type="predicted"/>
<feature type="compositionally biased region" description="Polar residues" evidence="1">
    <location>
        <begin position="802"/>
        <end position="819"/>
    </location>
</feature>
<reference evidence="2 3" key="1">
    <citation type="submission" date="2023-10" db="EMBL/GenBank/DDBJ databases">
        <title>Comparative genomics analysis reveals potential genetic determinants of host preference in Cryptosporidium xiaoi.</title>
        <authorList>
            <person name="Xiao L."/>
            <person name="Li J."/>
        </authorList>
    </citation>
    <scope>NUCLEOTIDE SEQUENCE [LARGE SCALE GENOMIC DNA]</scope>
    <source>
        <strain evidence="2 3">52996</strain>
    </source>
</reference>
<dbReference type="AlphaFoldDB" id="A0AAV9XVZ5"/>
<feature type="region of interest" description="Disordered" evidence="1">
    <location>
        <begin position="544"/>
        <end position="577"/>
    </location>
</feature>
<feature type="region of interest" description="Disordered" evidence="1">
    <location>
        <begin position="449"/>
        <end position="497"/>
    </location>
</feature>
<gene>
    <name evidence="2" type="ORF">RS030_3437</name>
</gene>
<feature type="compositionally biased region" description="Low complexity" evidence="1">
    <location>
        <begin position="449"/>
        <end position="466"/>
    </location>
</feature>